<dbReference type="AlphaFoldDB" id="A0A935JXX1"/>
<dbReference type="PANTHER" id="PTHR43861:SF6">
    <property type="entry name" value="METHYLTRANSFERASE TYPE 11"/>
    <property type="match status" value="1"/>
</dbReference>
<dbReference type="CDD" id="cd02440">
    <property type="entry name" value="AdoMet_MTases"/>
    <property type="match status" value="1"/>
</dbReference>
<dbReference type="EMBL" id="JADJMS010000030">
    <property type="protein sequence ID" value="MBK7416026.1"/>
    <property type="molecule type" value="Genomic_DNA"/>
</dbReference>
<dbReference type="Pfam" id="PF13489">
    <property type="entry name" value="Methyltransf_23"/>
    <property type="match status" value="1"/>
</dbReference>
<dbReference type="Gene3D" id="3.40.50.150">
    <property type="entry name" value="Vaccinia Virus protein VP39"/>
    <property type="match status" value="1"/>
</dbReference>
<sequence>MRLIIIGIKDVFADSTELQYASSRLLSSLPASATRVFANVDDWAALEKFAVVQVDAAGLMDGDHVLLLAHAALMPAPGTLAALAAALDAGAGAALAFDSRHPCPALGPDYFTVRGIERYAASLAKCMVFPYGENPFPPSVLMLSAGQLRRGDWRASVVCVPGAYAHDFSSYHQGRREEVISLVPVAASCVLDVGGGEGGFLEALKAARACETHLAEFSETACLAASSRVDRVWPGDFMRSEFDKKFDCITFLDVLEHTEWPAQWLVRARQLLRTDGCVIASIPNVGHWSVVADLLEGRWDYAPAGIHCITHLRFFTKVGVEQLMAEAGYEIVTIEATRSEIPEWFNLPGDRGRLVVDREALATYSFLILARPYQ</sequence>
<name>A0A935JXX1_9RHOO</name>
<evidence type="ECO:0000313" key="1">
    <source>
        <dbReference type="EMBL" id="MBK7416026.1"/>
    </source>
</evidence>
<gene>
    <name evidence="1" type="ORF">IPJ38_13805</name>
</gene>
<evidence type="ECO:0000313" key="2">
    <source>
        <dbReference type="Proteomes" id="UP000739411"/>
    </source>
</evidence>
<keyword evidence="1" id="KW-0808">Transferase</keyword>
<dbReference type="GO" id="GO:0032259">
    <property type="term" value="P:methylation"/>
    <property type="evidence" value="ECO:0007669"/>
    <property type="project" value="UniProtKB-KW"/>
</dbReference>
<proteinExistence type="predicted"/>
<accession>A0A935JXX1</accession>
<reference evidence="1 2" key="1">
    <citation type="submission" date="2020-10" db="EMBL/GenBank/DDBJ databases">
        <title>Connecting structure to function with the recovery of over 1000 high-quality activated sludge metagenome-assembled genomes encoding full-length rRNA genes using long-read sequencing.</title>
        <authorList>
            <person name="Singleton C.M."/>
            <person name="Petriglieri F."/>
            <person name="Kristensen J.M."/>
            <person name="Kirkegaard R.H."/>
            <person name="Michaelsen T.Y."/>
            <person name="Andersen M.H."/>
            <person name="Karst S.M."/>
            <person name="Dueholm M.S."/>
            <person name="Nielsen P.H."/>
            <person name="Albertsen M."/>
        </authorList>
    </citation>
    <scope>NUCLEOTIDE SEQUENCE [LARGE SCALE GENOMIC DNA]</scope>
    <source>
        <strain evidence="1">EsbW_18-Q3-R4-48_BATAC.463</strain>
    </source>
</reference>
<dbReference type="GO" id="GO:0008168">
    <property type="term" value="F:methyltransferase activity"/>
    <property type="evidence" value="ECO:0007669"/>
    <property type="project" value="UniProtKB-KW"/>
</dbReference>
<protein>
    <submittedName>
        <fullName evidence="1">Class I SAM-dependent methyltransferase</fullName>
    </submittedName>
</protein>
<dbReference type="InterPro" id="IPR029063">
    <property type="entry name" value="SAM-dependent_MTases_sf"/>
</dbReference>
<dbReference type="SUPFAM" id="SSF53335">
    <property type="entry name" value="S-adenosyl-L-methionine-dependent methyltransferases"/>
    <property type="match status" value="1"/>
</dbReference>
<comment type="caution">
    <text evidence="1">The sequence shown here is derived from an EMBL/GenBank/DDBJ whole genome shotgun (WGS) entry which is preliminary data.</text>
</comment>
<keyword evidence="1" id="KW-0489">Methyltransferase</keyword>
<dbReference type="Proteomes" id="UP000739411">
    <property type="component" value="Unassembled WGS sequence"/>
</dbReference>
<organism evidence="1 2">
    <name type="scientific">Candidatus Dechloromonas phosphorivorans</name>
    <dbReference type="NCBI Taxonomy" id="2899244"/>
    <lineage>
        <taxon>Bacteria</taxon>
        <taxon>Pseudomonadati</taxon>
        <taxon>Pseudomonadota</taxon>
        <taxon>Betaproteobacteria</taxon>
        <taxon>Rhodocyclales</taxon>
        <taxon>Azonexaceae</taxon>
        <taxon>Dechloromonas</taxon>
    </lineage>
</organism>
<dbReference type="PANTHER" id="PTHR43861">
    <property type="entry name" value="TRANS-ACONITATE 2-METHYLTRANSFERASE-RELATED"/>
    <property type="match status" value="1"/>
</dbReference>